<protein>
    <recommendedName>
        <fullName evidence="4">Lipoprotein</fullName>
    </recommendedName>
</protein>
<feature type="chain" id="PRO_5010202406" description="Lipoprotein" evidence="1">
    <location>
        <begin position="23"/>
        <end position="113"/>
    </location>
</feature>
<sequence>MRRIYLLSLSLLSALLMITSCDEDEEDSHTTYTSDAMLTWSGDYAVDGCGFILTIGDEQYKPTNEQDISSYYKTDTPTPVEALIIDYRKKGQIGCGLSVTKMNLVKVVSLRKL</sequence>
<reference evidence="3" key="1">
    <citation type="submission" date="2016-10" db="EMBL/GenBank/DDBJ databases">
        <authorList>
            <person name="Varghese N."/>
        </authorList>
    </citation>
    <scope>NUCLEOTIDE SEQUENCE [LARGE SCALE GENOMIC DNA]</scope>
    <source>
        <strain evidence="3">DSM 18820</strain>
    </source>
</reference>
<dbReference type="OrthoDB" id="799328at2"/>
<accession>A0A1I7GJU6</accession>
<evidence type="ECO:0008006" key="4">
    <source>
        <dbReference type="Google" id="ProtNLM"/>
    </source>
</evidence>
<dbReference type="PROSITE" id="PS51257">
    <property type="entry name" value="PROKAR_LIPOPROTEIN"/>
    <property type="match status" value="1"/>
</dbReference>
<gene>
    <name evidence="2" type="ORF">SAMN04487941_1067</name>
</gene>
<feature type="signal peptide" evidence="1">
    <location>
        <begin position="1"/>
        <end position="22"/>
    </location>
</feature>
<evidence type="ECO:0000313" key="2">
    <source>
        <dbReference type="EMBL" id="SFU48601.1"/>
    </source>
</evidence>
<name>A0A1I7GJU6_9BACT</name>
<proteinExistence type="predicted"/>
<keyword evidence="3" id="KW-1185">Reference proteome</keyword>
<dbReference type="EMBL" id="FPCA01000001">
    <property type="protein sequence ID" value="SFU48601.1"/>
    <property type="molecule type" value="Genomic_DNA"/>
</dbReference>
<dbReference type="STRING" id="388950.GCA_001611675_00165"/>
<dbReference type="RefSeq" id="WP_139237104.1">
    <property type="nucleotide sequence ID" value="NZ_BMXC01000001.1"/>
</dbReference>
<dbReference type="AlphaFoldDB" id="A0A1I7GJU6"/>
<keyword evidence="1" id="KW-0732">Signal</keyword>
<organism evidence="2 3">
    <name type="scientific">Pontibacter akesuensis</name>
    <dbReference type="NCBI Taxonomy" id="388950"/>
    <lineage>
        <taxon>Bacteria</taxon>
        <taxon>Pseudomonadati</taxon>
        <taxon>Bacteroidota</taxon>
        <taxon>Cytophagia</taxon>
        <taxon>Cytophagales</taxon>
        <taxon>Hymenobacteraceae</taxon>
        <taxon>Pontibacter</taxon>
    </lineage>
</organism>
<evidence type="ECO:0000313" key="3">
    <source>
        <dbReference type="Proteomes" id="UP000182491"/>
    </source>
</evidence>
<evidence type="ECO:0000256" key="1">
    <source>
        <dbReference type="SAM" id="SignalP"/>
    </source>
</evidence>
<dbReference type="Proteomes" id="UP000182491">
    <property type="component" value="Unassembled WGS sequence"/>
</dbReference>